<evidence type="ECO:0000256" key="1">
    <source>
        <dbReference type="SAM" id="MobiDB-lite"/>
    </source>
</evidence>
<feature type="chain" id="PRO_5040598035" evidence="3">
    <location>
        <begin position="24"/>
        <end position="603"/>
    </location>
</feature>
<feature type="signal peptide" evidence="3">
    <location>
        <begin position="1"/>
        <end position="23"/>
    </location>
</feature>
<sequence>MPLLRFLAALASTGLLHVNPANGDSPSRETRTQYNINYRQMAAPNPVGPSGLPVPITSSSSYNYWWPYPPGGVYSTSSNLNPVSPVTTPLTEPLSLGIPPPSQSGTTQSTDVNTLNNTLSVSSSTIDSSQSFVTIQPTALSASPTSSLVVYPKTNSASQNPQKIMMYLIPVFAIVGLALGSGVAWITWGCLTRKPRLTDYTGDGEVITRRRRRMSRRRELDIGGPAYCPSLSEAEDATLEGDHTDIEKKSMMDDRGMVEVDGWHQLDDDVRDNNTGERDLEKAYLMPDSAKTSRMGSYARKHYRSRGLSRATTQKTATSVSVYSQVDDDDYDDEEEEEPGHGLSRNKSNFSDKLADNISFLGEYESDFDPRSPRFQHQIAETPKPKTHSRISDSPGKRTVSVSRRRTRPSGHIRADSDFNLDDVAASASPGGDLSRSVTSVTTRTFASTRTGPGFRIIEGSPLPTPAVTPGPSRAASPTGGRFGHGGFFWNDTPATVLPQSVSPKDRDSYTSTPQRNKSRNPTKSLKLINKSAASFQTPIRGRREADIQRDGDRSDGRRPGARSIPALKAQTKSRDQDVRRALPSSPPQVTSPKLADQLCFTP</sequence>
<evidence type="ECO:0000256" key="2">
    <source>
        <dbReference type="SAM" id="Phobius"/>
    </source>
</evidence>
<evidence type="ECO:0000313" key="6">
    <source>
        <dbReference type="Proteomes" id="UP000297245"/>
    </source>
</evidence>
<keyword evidence="2" id="KW-0812">Transmembrane</keyword>
<proteinExistence type="predicted"/>
<evidence type="ECO:0000313" key="5">
    <source>
        <dbReference type="EMBL" id="THU77567.1"/>
    </source>
</evidence>
<evidence type="ECO:0000313" key="4">
    <source>
        <dbReference type="EMBL" id="THU76166.1"/>
    </source>
</evidence>
<feature type="compositionally biased region" description="Basic and acidic residues" evidence="1">
    <location>
        <begin position="542"/>
        <end position="559"/>
    </location>
</feature>
<protein>
    <submittedName>
        <fullName evidence="5">Uncharacterized protein</fullName>
    </submittedName>
</protein>
<dbReference type="AlphaFoldDB" id="A0A4S8KPG8"/>
<reference evidence="5 6" key="1">
    <citation type="journal article" date="2019" name="Nat. Ecol. Evol.">
        <title>Megaphylogeny resolves global patterns of mushroom evolution.</title>
        <authorList>
            <person name="Varga T."/>
            <person name="Krizsan K."/>
            <person name="Foldi C."/>
            <person name="Dima B."/>
            <person name="Sanchez-Garcia M."/>
            <person name="Sanchez-Ramirez S."/>
            <person name="Szollosi G.J."/>
            <person name="Szarkandi J.G."/>
            <person name="Papp V."/>
            <person name="Albert L."/>
            <person name="Andreopoulos W."/>
            <person name="Angelini C."/>
            <person name="Antonin V."/>
            <person name="Barry K.W."/>
            <person name="Bougher N.L."/>
            <person name="Buchanan P."/>
            <person name="Buyck B."/>
            <person name="Bense V."/>
            <person name="Catcheside P."/>
            <person name="Chovatia M."/>
            <person name="Cooper J."/>
            <person name="Damon W."/>
            <person name="Desjardin D."/>
            <person name="Finy P."/>
            <person name="Geml J."/>
            <person name="Haridas S."/>
            <person name="Hughes K."/>
            <person name="Justo A."/>
            <person name="Karasinski D."/>
            <person name="Kautmanova I."/>
            <person name="Kiss B."/>
            <person name="Kocsube S."/>
            <person name="Kotiranta H."/>
            <person name="LaButti K.M."/>
            <person name="Lechner B.E."/>
            <person name="Liimatainen K."/>
            <person name="Lipzen A."/>
            <person name="Lukacs Z."/>
            <person name="Mihaltcheva S."/>
            <person name="Morgado L.N."/>
            <person name="Niskanen T."/>
            <person name="Noordeloos M.E."/>
            <person name="Ohm R.A."/>
            <person name="Ortiz-Santana B."/>
            <person name="Ovrebo C."/>
            <person name="Racz N."/>
            <person name="Riley R."/>
            <person name="Savchenko A."/>
            <person name="Shiryaev A."/>
            <person name="Soop K."/>
            <person name="Spirin V."/>
            <person name="Szebenyi C."/>
            <person name="Tomsovsky M."/>
            <person name="Tulloss R.E."/>
            <person name="Uehling J."/>
            <person name="Grigoriev I.V."/>
            <person name="Vagvolgyi C."/>
            <person name="Papp T."/>
            <person name="Martin F.M."/>
            <person name="Miettinen O."/>
            <person name="Hibbett D.S."/>
            <person name="Nagy L.G."/>
        </authorList>
    </citation>
    <scope>NUCLEOTIDE SEQUENCE [LARGE SCALE GENOMIC DNA]</scope>
    <source>
        <strain evidence="5 6">CBS 962.96</strain>
    </source>
</reference>
<gene>
    <name evidence="5" type="ORF">K435DRAFT_846140</name>
    <name evidence="4" type="ORF">K435DRAFT_846692</name>
</gene>
<feature type="compositionally biased region" description="Polar residues" evidence="1">
    <location>
        <begin position="510"/>
        <end position="524"/>
    </location>
</feature>
<dbReference type="EMBL" id="ML181114">
    <property type="protein sequence ID" value="THU76166.1"/>
    <property type="molecule type" value="Genomic_DNA"/>
</dbReference>
<feature type="transmembrane region" description="Helical" evidence="2">
    <location>
        <begin position="164"/>
        <end position="188"/>
    </location>
</feature>
<feature type="region of interest" description="Disordered" evidence="1">
    <location>
        <begin position="291"/>
        <end position="349"/>
    </location>
</feature>
<organism evidence="5 6">
    <name type="scientific">Dendrothele bispora (strain CBS 962.96)</name>
    <dbReference type="NCBI Taxonomy" id="1314807"/>
    <lineage>
        <taxon>Eukaryota</taxon>
        <taxon>Fungi</taxon>
        <taxon>Dikarya</taxon>
        <taxon>Basidiomycota</taxon>
        <taxon>Agaricomycotina</taxon>
        <taxon>Agaricomycetes</taxon>
        <taxon>Agaricomycetidae</taxon>
        <taxon>Agaricales</taxon>
        <taxon>Agaricales incertae sedis</taxon>
        <taxon>Dendrothele</taxon>
    </lineage>
</organism>
<feature type="compositionally biased region" description="Low complexity" evidence="1">
    <location>
        <begin position="435"/>
        <end position="451"/>
    </location>
</feature>
<feature type="compositionally biased region" description="Polar residues" evidence="1">
    <location>
        <begin position="310"/>
        <end position="324"/>
    </location>
</feature>
<accession>A0A4S8KPG8</accession>
<name>A0A4S8KPG8_DENBC</name>
<dbReference type="OrthoDB" id="3269515at2759"/>
<keyword evidence="2" id="KW-0472">Membrane</keyword>
<keyword evidence="3" id="KW-0732">Signal</keyword>
<dbReference type="EMBL" id="ML180402">
    <property type="protein sequence ID" value="THU77567.1"/>
    <property type="molecule type" value="Genomic_DNA"/>
</dbReference>
<feature type="compositionally biased region" description="Acidic residues" evidence="1">
    <location>
        <begin position="326"/>
        <end position="338"/>
    </location>
</feature>
<evidence type="ECO:0000256" key="3">
    <source>
        <dbReference type="SAM" id="SignalP"/>
    </source>
</evidence>
<dbReference type="Proteomes" id="UP000297245">
    <property type="component" value="Unassembled WGS sequence"/>
</dbReference>
<keyword evidence="2" id="KW-1133">Transmembrane helix</keyword>
<keyword evidence="6" id="KW-1185">Reference proteome</keyword>
<feature type="region of interest" description="Disordered" evidence="1">
    <location>
        <begin position="381"/>
        <end position="603"/>
    </location>
</feature>